<sequence>MSATPADRLRELTFRLEYAPDGDRITTILRQHETLEFSTIDVVLGTGSYTRLVQLTGDPDAADRLQTALEDRDYCPRAVDPEACGGQWSWYRLECAPRRRLIYVYADEIQSCPAVEALAATSLNCGTICESRHCGQTAWWRLLMRSDEAVSTLYDRLHEALEDEDVILEMGHLGTATEWHGDGIVDVGLSGPQREALEAAASHGYYERPRESTLEALASTLDVPESTLSYRLRMAESTLVKRHLERFGDGHDGSSI</sequence>
<dbReference type="GeneID" id="42300265"/>
<evidence type="ECO:0000259" key="3">
    <source>
        <dbReference type="Pfam" id="PF04967"/>
    </source>
</evidence>
<dbReference type="PANTHER" id="PTHR34236:SF1">
    <property type="entry name" value="DIMETHYL SULFOXIDE REDUCTASE TRANSCRIPTIONAL ACTIVATOR"/>
    <property type="match status" value="1"/>
</dbReference>
<gene>
    <name evidence="5" type="ORF">GCU68_04420</name>
</gene>
<dbReference type="KEGG" id="nas:GCU68_04420"/>
<name>A0A5P9P1V9_9EURY</name>
<dbReference type="OrthoDB" id="198846at2157"/>
<dbReference type="InterPro" id="IPR056529">
    <property type="entry name" value="HVO_2928_N"/>
</dbReference>
<proteinExistence type="predicted"/>
<evidence type="ECO:0000256" key="1">
    <source>
        <dbReference type="ARBA" id="ARBA00023015"/>
    </source>
</evidence>
<dbReference type="AlphaFoldDB" id="A0A5P9P1V9"/>
<feature type="domain" description="HVO-2928 N-terminal" evidence="4">
    <location>
        <begin position="11"/>
        <end position="179"/>
    </location>
</feature>
<reference evidence="5 6" key="1">
    <citation type="journal article" date="2007" name="Int. J. Syst. Evol. Microbiol.">
        <title>Natronorubrum sulfidifaciens sp. nov., an extremely haloalkaliphilic archaeon isolated from Aiding salt lake in Xin-Jiang, China.</title>
        <authorList>
            <person name="Cui H.L."/>
            <person name="Tohty D."/>
            <person name="Liu H.C."/>
            <person name="Liu S.J."/>
            <person name="Oren A."/>
            <person name="Zhou P.J."/>
        </authorList>
    </citation>
    <scope>NUCLEOTIDE SEQUENCE [LARGE SCALE GENOMIC DNA]</scope>
    <source>
        <strain evidence="5 6">7-3</strain>
    </source>
</reference>
<dbReference type="EMBL" id="CP045488">
    <property type="protein sequence ID" value="QFU81840.1"/>
    <property type="molecule type" value="Genomic_DNA"/>
</dbReference>
<dbReference type="PANTHER" id="PTHR34236">
    <property type="entry name" value="DIMETHYL SULFOXIDE REDUCTASE TRANSCRIPTIONAL ACTIVATOR"/>
    <property type="match status" value="1"/>
</dbReference>
<dbReference type="Pfam" id="PF04967">
    <property type="entry name" value="HTH_10"/>
    <property type="match status" value="1"/>
</dbReference>
<dbReference type="Pfam" id="PF24281">
    <property type="entry name" value="HVO_2928_N"/>
    <property type="match status" value="1"/>
</dbReference>
<keyword evidence="2" id="KW-0804">Transcription</keyword>
<evidence type="ECO:0000313" key="5">
    <source>
        <dbReference type="EMBL" id="QFU81840.1"/>
    </source>
</evidence>
<dbReference type="RefSeq" id="WP_152939338.1">
    <property type="nucleotide sequence ID" value="NZ_CP045488.1"/>
</dbReference>
<accession>A0A5P9P1V9</accession>
<evidence type="ECO:0000256" key="2">
    <source>
        <dbReference type="ARBA" id="ARBA00023163"/>
    </source>
</evidence>
<dbReference type="Proteomes" id="UP000326170">
    <property type="component" value="Chromosome"/>
</dbReference>
<organism evidence="5 6">
    <name type="scientific">Natronorubrum aibiense</name>
    <dbReference type="NCBI Taxonomy" id="348826"/>
    <lineage>
        <taxon>Archaea</taxon>
        <taxon>Methanobacteriati</taxon>
        <taxon>Methanobacteriota</taxon>
        <taxon>Stenosarchaea group</taxon>
        <taxon>Halobacteria</taxon>
        <taxon>Halobacteriales</taxon>
        <taxon>Natrialbaceae</taxon>
        <taxon>Natronorubrum</taxon>
    </lineage>
</organism>
<dbReference type="InterPro" id="IPR007050">
    <property type="entry name" value="HTH_bacterioopsin"/>
</dbReference>
<keyword evidence="6" id="KW-1185">Reference proteome</keyword>
<evidence type="ECO:0000313" key="6">
    <source>
        <dbReference type="Proteomes" id="UP000326170"/>
    </source>
</evidence>
<feature type="domain" description="HTH bat-type" evidence="3">
    <location>
        <begin position="193"/>
        <end position="240"/>
    </location>
</feature>
<keyword evidence="1" id="KW-0805">Transcription regulation</keyword>
<protein>
    <submittedName>
        <fullName evidence="5">Bacterio-opsin activator</fullName>
    </submittedName>
</protein>
<evidence type="ECO:0000259" key="4">
    <source>
        <dbReference type="Pfam" id="PF24281"/>
    </source>
</evidence>